<name>A0ABN0GJJ7_BAREL</name>
<comment type="caution">
    <text evidence="1">The sequence shown here is derived from an EMBL/GenBank/DDBJ whole genome shotgun (WGS) entry which is preliminary data.</text>
</comment>
<dbReference type="Proteomes" id="UP000008942">
    <property type="component" value="Unassembled WGS sequence"/>
</dbReference>
<protein>
    <submittedName>
        <fullName evidence="1">Uncharacterized protein</fullName>
    </submittedName>
</protein>
<accession>A0ABN0GJJ7</accession>
<organism evidence="1 2">
    <name type="scientific">Bartonella elizabethae Re6043vi</name>
    <dbReference type="NCBI Taxonomy" id="1094554"/>
    <lineage>
        <taxon>Bacteria</taxon>
        <taxon>Pseudomonadati</taxon>
        <taxon>Pseudomonadota</taxon>
        <taxon>Alphaproteobacteria</taxon>
        <taxon>Hyphomicrobiales</taxon>
        <taxon>Bartonellaceae</taxon>
        <taxon>Bartonella</taxon>
    </lineage>
</organism>
<sequence length="138" mass="16245">MWFSPLRAVHYITEILLQKHANALLIVFYKIKGLSMSKTQYKKGKIISLLQKTRLLHILKKLNVYKPCLLIVDINGTDLTVIGNRQSIWCIAKYSFCAQIKSLLAMYFKCYKFYRKHCHLYLQLGASKSWSDKVFNRH</sequence>
<dbReference type="EMBL" id="AILW01000005">
    <property type="protein sequence ID" value="EJF83262.1"/>
    <property type="molecule type" value="Genomic_DNA"/>
</dbReference>
<reference evidence="1 2" key="1">
    <citation type="submission" date="2012-03" db="EMBL/GenBank/DDBJ databases">
        <title>The Genome Sequence of Bartonella elizabethae Re6043vi.</title>
        <authorList>
            <consortium name="The Broad Institute Genome Sequencing Platform"/>
            <consortium name="The Broad Institute Genome Sequencing Center for Infectious Disease"/>
            <person name="Feldgarden M."/>
            <person name="Kirby J."/>
            <person name="Kosoy M."/>
            <person name="Birtles R."/>
            <person name="Probert W.S."/>
            <person name="Chiaraviglio L."/>
            <person name="Young S.K."/>
            <person name="Zeng Q."/>
            <person name="Gargeya S."/>
            <person name="Fitzgerald M."/>
            <person name="Haas B."/>
            <person name="Abouelleil A."/>
            <person name="Alvarado L."/>
            <person name="Arachchi H.M."/>
            <person name="Berlin A."/>
            <person name="Chapman S.B."/>
            <person name="Gearin G."/>
            <person name="Goldberg J."/>
            <person name="Griggs A."/>
            <person name="Gujja S."/>
            <person name="Hansen M."/>
            <person name="Heiman D."/>
            <person name="Howarth C."/>
            <person name="Larimer J."/>
            <person name="Lui A."/>
            <person name="MacDonald P.J.P."/>
            <person name="McCowen C."/>
            <person name="Montmayeur A."/>
            <person name="Murphy C."/>
            <person name="Neiman D."/>
            <person name="Pearson M."/>
            <person name="Priest M."/>
            <person name="Roberts A."/>
            <person name="Saif S."/>
            <person name="Shea T."/>
            <person name="Sisk P."/>
            <person name="Stolte C."/>
            <person name="Sykes S."/>
            <person name="Wortman J."/>
            <person name="Nusbaum C."/>
            <person name="Birren B."/>
        </authorList>
    </citation>
    <scope>NUCLEOTIDE SEQUENCE [LARGE SCALE GENOMIC DNA]</scope>
    <source>
        <strain evidence="1 2">Re6043vi</strain>
    </source>
</reference>
<keyword evidence="2" id="KW-1185">Reference proteome</keyword>
<evidence type="ECO:0000313" key="2">
    <source>
        <dbReference type="Proteomes" id="UP000008942"/>
    </source>
</evidence>
<gene>
    <name evidence="1" type="ORF">MCU_01248</name>
</gene>
<proteinExistence type="predicted"/>
<evidence type="ECO:0000313" key="1">
    <source>
        <dbReference type="EMBL" id="EJF83262.1"/>
    </source>
</evidence>